<dbReference type="RefSeq" id="WP_002672921.1">
    <property type="nucleotide sequence ID" value="NZ_GL573160.1"/>
</dbReference>
<dbReference type="AlphaFoldDB" id="E4MRE0"/>
<protein>
    <submittedName>
        <fullName evidence="2">Uncharacterized protein</fullName>
    </submittedName>
</protein>
<dbReference type="HOGENOM" id="CLU_118059_1_0_10"/>
<proteinExistence type="predicted"/>
<dbReference type="Proteomes" id="UP000005391">
    <property type="component" value="Unassembled WGS sequence"/>
</dbReference>
<feature type="region of interest" description="Disordered" evidence="1">
    <location>
        <begin position="139"/>
        <end position="167"/>
    </location>
</feature>
<gene>
    <name evidence="2" type="ORF">HMPREF1977_1004</name>
</gene>
<accession>E4MRE0</accession>
<dbReference type="eggNOG" id="ENOG5032XVA">
    <property type="taxonomic scope" value="Bacteria"/>
</dbReference>
<evidence type="ECO:0000256" key="1">
    <source>
        <dbReference type="SAM" id="MobiDB-lite"/>
    </source>
</evidence>
<evidence type="ECO:0000313" key="3">
    <source>
        <dbReference type="Proteomes" id="UP000005391"/>
    </source>
</evidence>
<feature type="compositionally biased region" description="Polar residues" evidence="1">
    <location>
        <begin position="158"/>
        <end position="167"/>
    </location>
</feature>
<sequence>MPKNLISMEVPAETLTKLQEKLKELRELLAPYLVTLTLEDRKSLPKMSDKTLAFVSKTAEYVKSNPKLIPPMMEAEELGKDFTLNQSLQPVYNSLKQLVDNLSDTLMLSGHEAYAQALLYYASVKMAAKLGDQDAKSIQEDLGKRFAPQGRRSKGTDPASNESTPTP</sequence>
<organism evidence="2 3">
    <name type="scientific">Capnocytophaga ochracea F0287</name>
    <dbReference type="NCBI Taxonomy" id="873517"/>
    <lineage>
        <taxon>Bacteria</taxon>
        <taxon>Pseudomonadati</taxon>
        <taxon>Bacteroidota</taxon>
        <taxon>Flavobacteriia</taxon>
        <taxon>Flavobacteriales</taxon>
        <taxon>Flavobacteriaceae</taxon>
        <taxon>Capnocytophaga</taxon>
    </lineage>
</organism>
<dbReference type="EMBL" id="AEOH01000026">
    <property type="protein sequence ID" value="EFS97761.1"/>
    <property type="molecule type" value="Genomic_DNA"/>
</dbReference>
<reference evidence="2 3" key="1">
    <citation type="submission" date="2010-10" db="EMBL/GenBank/DDBJ databases">
        <authorList>
            <person name="Muzny D."/>
            <person name="Qin X."/>
            <person name="Deng J."/>
            <person name="Jiang H."/>
            <person name="Liu Y."/>
            <person name="Qu J."/>
            <person name="Song X.-Z."/>
            <person name="Zhang L."/>
            <person name="Thornton R."/>
            <person name="Coyle M."/>
            <person name="Francisco L."/>
            <person name="Jackson L."/>
            <person name="Javaid M."/>
            <person name="Korchina V."/>
            <person name="Kovar C."/>
            <person name="Mata R."/>
            <person name="Mathew T."/>
            <person name="Ngo R."/>
            <person name="Nguyen L."/>
            <person name="Nguyen N."/>
            <person name="Okwuonu G."/>
            <person name="Ongeri F."/>
            <person name="Pham C."/>
            <person name="Simmons D."/>
            <person name="Wilczek-Boney K."/>
            <person name="Hale W."/>
            <person name="Jakkamsetti A."/>
            <person name="Pham P."/>
            <person name="Ruth R."/>
            <person name="San Lucas F."/>
            <person name="Warren J."/>
            <person name="Zhang J."/>
            <person name="Zhao Z."/>
            <person name="Zhou C."/>
            <person name="Zhu D."/>
            <person name="Lee S."/>
            <person name="Bess C."/>
            <person name="Blankenburg K."/>
            <person name="Forbes L."/>
            <person name="Fu Q."/>
            <person name="Gubbala S."/>
            <person name="Hirani K."/>
            <person name="Jayaseelan J.C."/>
            <person name="Lara F."/>
            <person name="Munidasa M."/>
            <person name="Palculict T."/>
            <person name="Patil S."/>
            <person name="Pu L.-L."/>
            <person name="Saada N."/>
            <person name="Tang L."/>
            <person name="Weissenberger G."/>
            <person name="Zhu Y."/>
            <person name="Hemphill L."/>
            <person name="Shang Y."/>
            <person name="Youmans B."/>
            <person name="Ayvaz T."/>
            <person name="Ross M."/>
            <person name="Santibanez J."/>
            <person name="Aqrawi P."/>
            <person name="Gross S."/>
            <person name="Joshi V."/>
            <person name="Fowler G."/>
            <person name="Nazareth L."/>
            <person name="Reid J."/>
            <person name="Worley K."/>
            <person name="Petrosino J."/>
            <person name="Highlander S."/>
            <person name="Gibbs R."/>
        </authorList>
    </citation>
    <scope>NUCLEOTIDE SEQUENCE [LARGE SCALE GENOMIC DNA]</scope>
    <source>
        <strain evidence="2 3">F0287</strain>
    </source>
</reference>
<comment type="caution">
    <text evidence="2">The sequence shown here is derived from an EMBL/GenBank/DDBJ whole genome shotgun (WGS) entry which is preliminary data.</text>
</comment>
<name>E4MRE0_CAPOC</name>
<evidence type="ECO:0000313" key="2">
    <source>
        <dbReference type="EMBL" id="EFS97761.1"/>
    </source>
</evidence>